<gene>
    <name evidence="2" type="ORF">ACFQMA_07740</name>
</gene>
<organism evidence="2 3">
    <name type="scientific">Halosimplex aquaticum</name>
    <dbReference type="NCBI Taxonomy" id="3026162"/>
    <lineage>
        <taxon>Archaea</taxon>
        <taxon>Methanobacteriati</taxon>
        <taxon>Methanobacteriota</taxon>
        <taxon>Stenosarchaea group</taxon>
        <taxon>Halobacteria</taxon>
        <taxon>Halobacteriales</taxon>
        <taxon>Haloarculaceae</taxon>
        <taxon>Halosimplex</taxon>
    </lineage>
</organism>
<dbReference type="Gene3D" id="3.40.50.1000">
    <property type="entry name" value="HAD superfamily/HAD-like"/>
    <property type="match status" value="1"/>
</dbReference>
<dbReference type="InterPro" id="IPR036412">
    <property type="entry name" value="HAD-like_sf"/>
</dbReference>
<name>A0ABD5Y1Y4_9EURY</name>
<keyword evidence="1 2" id="KW-0378">Hydrolase</keyword>
<dbReference type="InterPro" id="IPR051540">
    <property type="entry name" value="S-2-haloacid_dehalogenase"/>
</dbReference>
<sequence>MVVSFDLFGTLVTVERPDDPAEAVAHELRERGVTIPDDWARAYREPQVAVDPGRETPLSEHVSAALESRDVDADDATVRAAVLAAFDRPVATREGAEAAVDAAARHGTVGVLSNCSVTGLVERALDQSTIDPERFDAVVASVDSGWRKPDPRAFEAVAGALDAPVERLVHVGDDPATDGAASEAGATPLLLSDVPLRDFPAELEAIRSR</sequence>
<dbReference type="PANTHER" id="PTHR43316:SF3">
    <property type="entry name" value="HALOACID DEHALOGENASE, TYPE II (AFU_ORTHOLOGUE AFUA_2G07750)-RELATED"/>
    <property type="match status" value="1"/>
</dbReference>
<dbReference type="InterPro" id="IPR023214">
    <property type="entry name" value="HAD_sf"/>
</dbReference>
<evidence type="ECO:0000256" key="1">
    <source>
        <dbReference type="ARBA" id="ARBA00022801"/>
    </source>
</evidence>
<keyword evidence="3" id="KW-1185">Reference proteome</keyword>
<dbReference type="GO" id="GO:0016787">
    <property type="term" value="F:hydrolase activity"/>
    <property type="evidence" value="ECO:0007669"/>
    <property type="project" value="UniProtKB-KW"/>
</dbReference>
<dbReference type="Pfam" id="PF00702">
    <property type="entry name" value="Hydrolase"/>
    <property type="match status" value="1"/>
</dbReference>
<dbReference type="RefSeq" id="WP_274325309.1">
    <property type="nucleotide sequence ID" value="NZ_CP118158.1"/>
</dbReference>
<accession>A0ABD5Y1Y4</accession>
<proteinExistence type="predicted"/>
<dbReference type="EMBL" id="JBHTAS010000001">
    <property type="protein sequence ID" value="MFC7139730.1"/>
    <property type="molecule type" value="Genomic_DNA"/>
</dbReference>
<protein>
    <submittedName>
        <fullName evidence="2">HAD family hydrolase</fullName>
        <ecNumber evidence="2">3.1.3.-</ecNumber>
    </submittedName>
</protein>
<evidence type="ECO:0000313" key="2">
    <source>
        <dbReference type="EMBL" id="MFC7139730.1"/>
    </source>
</evidence>
<dbReference type="Proteomes" id="UP001596432">
    <property type="component" value="Unassembled WGS sequence"/>
</dbReference>
<evidence type="ECO:0000313" key="3">
    <source>
        <dbReference type="Proteomes" id="UP001596432"/>
    </source>
</evidence>
<dbReference type="SUPFAM" id="SSF56784">
    <property type="entry name" value="HAD-like"/>
    <property type="match status" value="1"/>
</dbReference>
<dbReference type="GeneID" id="78819991"/>
<dbReference type="EC" id="3.1.3.-" evidence="2"/>
<comment type="caution">
    <text evidence="2">The sequence shown here is derived from an EMBL/GenBank/DDBJ whole genome shotgun (WGS) entry which is preliminary data.</text>
</comment>
<dbReference type="Gene3D" id="1.20.120.1600">
    <property type="match status" value="1"/>
</dbReference>
<dbReference type="AlphaFoldDB" id="A0ABD5Y1Y4"/>
<dbReference type="PANTHER" id="PTHR43316">
    <property type="entry name" value="HYDROLASE, HALOACID DELAHOGENASE-RELATED"/>
    <property type="match status" value="1"/>
</dbReference>
<reference evidence="2 3" key="1">
    <citation type="journal article" date="2019" name="Int. J. Syst. Evol. Microbiol.">
        <title>The Global Catalogue of Microorganisms (GCM) 10K type strain sequencing project: providing services to taxonomists for standard genome sequencing and annotation.</title>
        <authorList>
            <consortium name="The Broad Institute Genomics Platform"/>
            <consortium name="The Broad Institute Genome Sequencing Center for Infectious Disease"/>
            <person name="Wu L."/>
            <person name="Ma J."/>
        </authorList>
    </citation>
    <scope>NUCLEOTIDE SEQUENCE [LARGE SCALE GENOMIC DNA]</scope>
    <source>
        <strain evidence="2 3">XZYJT29</strain>
    </source>
</reference>